<keyword evidence="6" id="KW-0066">ATP synthesis</keyword>
<dbReference type="HAMAP" id="MF_01416">
    <property type="entry name" value="ATP_synth_delta_bact"/>
    <property type="match status" value="1"/>
</dbReference>
<dbReference type="EMBL" id="CAFBSG010000006">
    <property type="protein sequence ID" value="CAB5239899.1"/>
    <property type="molecule type" value="Genomic_DNA"/>
</dbReference>
<evidence type="ECO:0000256" key="7">
    <source>
        <dbReference type="SAM" id="Coils"/>
    </source>
</evidence>
<proteinExistence type="inferred from homology"/>
<keyword evidence="2" id="KW-0813">Transport</keyword>
<organism evidence="8">
    <name type="scientific">freshwater metagenome</name>
    <dbReference type="NCBI Taxonomy" id="449393"/>
    <lineage>
        <taxon>unclassified sequences</taxon>
        <taxon>metagenomes</taxon>
        <taxon>ecological metagenomes</taxon>
    </lineage>
</organism>
<dbReference type="GO" id="GO:0046933">
    <property type="term" value="F:proton-transporting ATP synthase activity, rotational mechanism"/>
    <property type="evidence" value="ECO:0007669"/>
    <property type="project" value="InterPro"/>
</dbReference>
<keyword evidence="3" id="KW-0375">Hydrogen ion transport</keyword>
<evidence type="ECO:0000256" key="1">
    <source>
        <dbReference type="ARBA" id="ARBA00004370"/>
    </source>
</evidence>
<dbReference type="InterPro" id="IPR000711">
    <property type="entry name" value="ATPase_OSCP/dsu"/>
</dbReference>
<dbReference type="AlphaFoldDB" id="A0A6J7XRF2"/>
<evidence type="ECO:0000256" key="4">
    <source>
        <dbReference type="ARBA" id="ARBA00023065"/>
    </source>
</evidence>
<dbReference type="Pfam" id="PF00213">
    <property type="entry name" value="OSCP"/>
    <property type="match status" value="1"/>
</dbReference>
<evidence type="ECO:0000313" key="8">
    <source>
        <dbReference type="EMBL" id="CAB5239899.1"/>
    </source>
</evidence>
<dbReference type="NCBIfam" id="TIGR01145">
    <property type="entry name" value="ATP_synt_delta"/>
    <property type="match status" value="1"/>
</dbReference>
<dbReference type="PANTHER" id="PTHR11910">
    <property type="entry name" value="ATP SYNTHASE DELTA CHAIN"/>
    <property type="match status" value="1"/>
</dbReference>
<protein>
    <submittedName>
        <fullName evidence="8">Unannotated protein</fullName>
    </submittedName>
</protein>
<evidence type="ECO:0000256" key="2">
    <source>
        <dbReference type="ARBA" id="ARBA00022448"/>
    </source>
</evidence>
<gene>
    <name evidence="8" type="ORF">UFOPK3554_00539</name>
</gene>
<sequence length="278" mass="29313">MRVHFGGRSRQSLVIARDLLDAAVNGATTDAASALSADLFLVGEVLNSNISLRRAINDPSRDAQSKAVLVSEIFSTKVGPAALGVITGVSALRWSASSDLVQVLEQLAIEAEASAANIANELDRVEHEVFTVFRAIAGSFELRTALITADAIKAKSALVEDLLGKNASASTVKLVSRLVSNWRGRSVEAGFDDYQFALAARRNRVIALVRSASPLTTDQYDRLVAALAKQTGQPVRVNIEIDPSVIGGVSVKYADELVDGTVASRLAGASRSLAGQNA</sequence>
<evidence type="ECO:0000256" key="3">
    <source>
        <dbReference type="ARBA" id="ARBA00022781"/>
    </source>
</evidence>
<keyword evidence="7" id="KW-0175">Coiled coil</keyword>
<name>A0A6J7XRF2_9ZZZZ</name>
<keyword evidence="4" id="KW-0406">Ion transport</keyword>
<evidence type="ECO:0000256" key="5">
    <source>
        <dbReference type="ARBA" id="ARBA00023136"/>
    </source>
</evidence>
<dbReference type="PRINTS" id="PR00125">
    <property type="entry name" value="ATPASEDELTA"/>
</dbReference>
<accession>A0A6J7XRF2</accession>
<dbReference type="NCBIfam" id="NF009967">
    <property type="entry name" value="PRK13430.1"/>
    <property type="match status" value="1"/>
</dbReference>
<dbReference type="GO" id="GO:0016020">
    <property type="term" value="C:membrane"/>
    <property type="evidence" value="ECO:0007669"/>
    <property type="project" value="UniProtKB-SubCell"/>
</dbReference>
<evidence type="ECO:0000256" key="6">
    <source>
        <dbReference type="ARBA" id="ARBA00023310"/>
    </source>
</evidence>
<comment type="subcellular location">
    <subcellularLocation>
        <location evidence="1">Membrane</location>
    </subcellularLocation>
</comment>
<keyword evidence="5" id="KW-0472">Membrane</keyword>
<feature type="coiled-coil region" evidence="7">
    <location>
        <begin position="101"/>
        <end position="128"/>
    </location>
</feature>
<reference evidence="8" key="1">
    <citation type="submission" date="2020-05" db="EMBL/GenBank/DDBJ databases">
        <authorList>
            <person name="Chiriac C."/>
            <person name="Salcher M."/>
            <person name="Ghai R."/>
            <person name="Kavagutti S V."/>
        </authorList>
    </citation>
    <scope>NUCLEOTIDE SEQUENCE</scope>
</reference>